<dbReference type="EMBL" id="CP002745">
    <property type="protein sequence ID" value="AEK59953.1"/>
    <property type="molecule type" value="Genomic_DNA"/>
</dbReference>
<evidence type="ECO:0000313" key="2">
    <source>
        <dbReference type="Proteomes" id="UP000008392"/>
    </source>
</evidence>
<protein>
    <submittedName>
        <fullName evidence="1">Uncharacterized protein</fullName>
    </submittedName>
</protein>
<reference evidence="1 2" key="1">
    <citation type="journal article" date="2004" name="Environ. Microbiol.">
        <title>Phylogeny-function analysis of (meta)genomic libraries: screening for expression of ribosomal RNA genes by large-insert library fluorescent in situ hybridization (LIL-FISH).</title>
        <authorList>
            <person name="Leveau J.H."/>
            <person name="Gerards S."/>
            <person name="de Boer W."/>
            <person name="van Veen J.A."/>
        </authorList>
    </citation>
    <scope>NUCLEOTIDE SEQUENCE [LARGE SCALE GENOMIC DNA]</scope>
    <source>
        <strain evidence="1 2">Ter331</strain>
    </source>
</reference>
<sequence length="89" mass="10028">MNCVSTPDQIATTLPRPQGLLGNLFQAVKSTGGWWQQRLIPPQPAKASLAEAPQKYVLNVRELSDHLLRDIGYIDSVQPREQARRDTIY</sequence>
<keyword evidence="2" id="KW-1185">Reference proteome</keyword>
<reference evidence="1 2" key="4">
    <citation type="journal article" date="2010" name="Environ. Microbiol.">
        <title>The bacterial genus Collimonas: mycophagy, weathering and other adaptive solutions to life in oligotrophic soil environments.</title>
        <authorList>
            <person name="Leveau J.H."/>
            <person name="Uroz S."/>
            <person name="de Boer W."/>
        </authorList>
    </citation>
    <scope>NUCLEOTIDE SEQUENCE [LARGE SCALE GENOMIC DNA]</scope>
    <source>
        <strain evidence="1 2">Ter331</strain>
    </source>
</reference>
<reference evidence="2" key="6">
    <citation type="submission" date="2011-05" db="EMBL/GenBank/DDBJ databases">
        <title>Complete sequence of Collimonas fungivorans Ter331.</title>
        <authorList>
            <person name="Leveau J.H."/>
        </authorList>
    </citation>
    <scope>NUCLEOTIDE SEQUENCE [LARGE SCALE GENOMIC DNA]</scope>
    <source>
        <strain evidence="2">Ter331</strain>
    </source>
</reference>
<accession>G0AG62</accession>
<gene>
    <name evidence="1" type="ordered locus">CFU_0115</name>
</gene>
<dbReference type="STRING" id="1005048.CFU_0115"/>
<proteinExistence type="predicted"/>
<evidence type="ECO:0000313" key="1">
    <source>
        <dbReference type="EMBL" id="AEK59953.1"/>
    </source>
</evidence>
<organism evidence="1 2">
    <name type="scientific">Collimonas fungivorans (strain Ter331)</name>
    <dbReference type="NCBI Taxonomy" id="1005048"/>
    <lineage>
        <taxon>Bacteria</taxon>
        <taxon>Pseudomonadati</taxon>
        <taxon>Pseudomonadota</taxon>
        <taxon>Betaproteobacteria</taxon>
        <taxon>Burkholderiales</taxon>
        <taxon>Oxalobacteraceae</taxon>
        <taxon>Collimonas</taxon>
    </lineage>
</organism>
<dbReference type="HOGENOM" id="CLU_2449509_0_0_4"/>
<dbReference type="RefSeq" id="WP_014004108.1">
    <property type="nucleotide sequence ID" value="NC_015856.1"/>
</dbReference>
<dbReference type="AlphaFoldDB" id="G0AG62"/>
<dbReference type="KEGG" id="cfu:CFU_0115"/>
<reference evidence="1 2" key="2">
    <citation type="journal article" date="2006" name="J. Microbiol. Methods">
        <title>Genomic flank-sequencing of plasposon insertion sites for rapid identification of functional genes.</title>
        <authorList>
            <person name="Leveau J.H."/>
            <person name="Gerards S."/>
            <person name="Fritsche K."/>
            <person name="Zondag G."/>
            <person name="van Veen J.A."/>
        </authorList>
    </citation>
    <scope>NUCLEOTIDE SEQUENCE [LARGE SCALE GENOMIC DNA]</scope>
    <source>
        <strain evidence="1 2">Ter331</strain>
    </source>
</reference>
<dbReference type="Proteomes" id="UP000008392">
    <property type="component" value="Chromosome"/>
</dbReference>
<reference evidence="1 2" key="3">
    <citation type="journal article" date="2008" name="FEMS Microbiol. Ecol.">
        <title>Identification and characterization of genes underlying chitinolysis in Collimonas fungivorans Ter331.</title>
        <authorList>
            <person name="Fritsche K."/>
            <person name="de Boer W."/>
            <person name="Gerards S."/>
            <person name="van den Berg M."/>
            <person name="van Veen J.A."/>
            <person name="Leveau J.H."/>
        </authorList>
    </citation>
    <scope>NUCLEOTIDE SEQUENCE [LARGE SCALE GENOMIC DNA]</scope>
    <source>
        <strain evidence="1 2">Ter331</strain>
    </source>
</reference>
<reference evidence="1 2" key="5">
    <citation type="journal article" date="2011" name="ISME J.">
        <title>Dual transcriptional profiling of a bacterial/fungal confrontation: Collimonas fungivorans versus Aspergillus niger.</title>
        <authorList>
            <person name="Mela F."/>
            <person name="Fritsche K."/>
            <person name="de Boer W."/>
            <person name="van Veen J.A."/>
            <person name="de Graaff L.H."/>
            <person name="van den Berg M."/>
            <person name="Leveau J.H."/>
        </authorList>
    </citation>
    <scope>NUCLEOTIDE SEQUENCE [LARGE SCALE GENOMIC DNA]</scope>
    <source>
        <strain evidence="1 2">Ter331</strain>
    </source>
</reference>
<name>G0AG62_COLFT</name>